<dbReference type="AlphaFoldDB" id="A0ABD3XJK9"/>
<sequence>MDVRPQHLTRLTCRDIYGYLVHTPYNYSAATMKPFKSQDIYVCFLSAKVTPSQRIKEKPHDPWVLGEVCSHVTSVLFQVKIGDRLGMTQTSSISQACKWNKSFRDETKQSFPPRIYSLTDDTFDGLPTEDERKAMDNVGKTMTRSQSVCLLWYRHRQSRITETKIHDVLTGFLINTEDLLLGVSGDGRAKFKCCGKGGKGDYLKENLTLKATHHYCTQGQLQMHVHQLQYSDSGVFTSNELFITRVKYDAVFRQKLVMACSFLCQWFYQKFSLENLKLMIITVYFNMCCIEILNSLPVTSTYMFLISLLPKMFSIFYMY</sequence>
<name>A0ABD3XJK9_SINWO</name>
<accession>A0ABD3XJK9</accession>
<evidence type="ECO:0000313" key="2">
    <source>
        <dbReference type="Proteomes" id="UP001634394"/>
    </source>
</evidence>
<dbReference type="InterPro" id="IPR011604">
    <property type="entry name" value="PDDEXK-like_dom_sf"/>
</dbReference>
<dbReference type="EMBL" id="JBJQND010000002">
    <property type="protein sequence ID" value="KAL3886272.1"/>
    <property type="molecule type" value="Genomic_DNA"/>
</dbReference>
<dbReference type="PANTHER" id="PTHR47526">
    <property type="entry name" value="ATP-DEPENDENT DNA HELICASE"/>
    <property type="match status" value="1"/>
</dbReference>
<gene>
    <name evidence="1" type="ORF">ACJMK2_026279</name>
</gene>
<organism evidence="1 2">
    <name type="scientific">Sinanodonta woodiana</name>
    <name type="common">Chinese pond mussel</name>
    <name type="synonym">Anodonta woodiana</name>
    <dbReference type="NCBI Taxonomy" id="1069815"/>
    <lineage>
        <taxon>Eukaryota</taxon>
        <taxon>Metazoa</taxon>
        <taxon>Spiralia</taxon>
        <taxon>Lophotrochozoa</taxon>
        <taxon>Mollusca</taxon>
        <taxon>Bivalvia</taxon>
        <taxon>Autobranchia</taxon>
        <taxon>Heteroconchia</taxon>
        <taxon>Palaeoheterodonta</taxon>
        <taxon>Unionida</taxon>
        <taxon>Unionoidea</taxon>
        <taxon>Unionidae</taxon>
        <taxon>Unioninae</taxon>
        <taxon>Sinanodonta</taxon>
    </lineage>
</organism>
<comment type="caution">
    <text evidence="1">The sequence shown here is derived from an EMBL/GenBank/DDBJ whole genome shotgun (WGS) entry which is preliminary data.</text>
</comment>
<dbReference type="PANTHER" id="PTHR47526:SF3">
    <property type="entry name" value="PHD-TYPE DOMAIN-CONTAINING PROTEIN"/>
    <property type="match status" value="1"/>
</dbReference>
<proteinExistence type="predicted"/>
<evidence type="ECO:0000313" key="1">
    <source>
        <dbReference type="EMBL" id="KAL3886272.1"/>
    </source>
</evidence>
<dbReference type="Gene3D" id="3.90.320.10">
    <property type="match status" value="1"/>
</dbReference>
<reference evidence="1 2" key="1">
    <citation type="submission" date="2024-11" db="EMBL/GenBank/DDBJ databases">
        <title>Chromosome-level genome assembly of the freshwater bivalve Anodonta woodiana.</title>
        <authorList>
            <person name="Chen X."/>
        </authorList>
    </citation>
    <scope>NUCLEOTIDE SEQUENCE [LARGE SCALE GENOMIC DNA]</scope>
    <source>
        <strain evidence="1">MN2024</strain>
        <tissue evidence="1">Gills</tissue>
    </source>
</reference>
<keyword evidence="2" id="KW-1185">Reference proteome</keyword>
<protein>
    <submittedName>
        <fullName evidence="1">Uncharacterized protein</fullName>
    </submittedName>
</protein>
<dbReference type="Proteomes" id="UP001634394">
    <property type="component" value="Unassembled WGS sequence"/>
</dbReference>